<gene>
    <name evidence="8" type="ORF">N7G274_009391</name>
</gene>
<feature type="region of interest" description="Disordered" evidence="7">
    <location>
        <begin position="191"/>
        <end position="249"/>
    </location>
</feature>
<evidence type="ECO:0000256" key="1">
    <source>
        <dbReference type="ARBA" id="ARBA00004123"/>
    </source>
</evidence>
<feature type="compositionally biased region" description="Low complexity" evidence="7">
    <location>
        <begin position="158"/>
        <end position="177"/>
    </location>
</feature>
<evidence type="ECO:0000313" key="8">
    <source>
        <dbReference type="EMBL" id="KAL2037916.1"/>
    </source>
</evidence>
<dbReference type="InterPro" id="IPR007146">
    <property type="entry name" value="Sas10/Utp3/C1D"/>
</dbReference>
<comment type="subcellular location">
    <subcellularLocation>
        <location evidence="1 6">Nucleus</location>
    </subcellularLocation>
</comment>
<evidence type="ECO:0000256" key="7">
    <source>
        <dbReference type="SAM" id="MobiDB-lite"/>
    </source>
</evidence>
<evidence type="ECO:0000256" key="4">
    <source>
        <dbReference type="ARBA" id="ARBA00022884"/>
    </source>
</evidence>
<comment type="caution">
    <text evidence="8">The sequence shown here is derived from an EMBL/GenBank/DDBJ whole genome shotgun (WGS) entry which is preliminary data.</text>
</comment>
<protein>
    <recommendedName>
        <fullName evidence="6">Exosome complex protein</fullName>
    </recommendedName>
</protein>
<evidence type="ECO:0000256" key="6">
    <source>
        <dbReference type="RuleBase" id="RU368003"/>
    </source>
</evidence>
<keyword evidence="4 6" id="KW-0694">RNA-binding</keyword>
<evidence type="ECO:0000256" key="2">
    <source>
        <dbReference type="ARBA" id="ARBA00009154"/>
    </source>
</evidence>
<dbReference type="PANTHER" id="PTHR15341:SF3">
    <property type="entry name" value="NUCLEAR NUCLEIC ACID-BINDING PROTEIN C1D"/>
    <property type="match status" value="1"/>
</dbReference>
<feature type="compositionally biased region" description="Basic residues" evidence="7">
    <location>
        <begin position="231"/>
        <end position="243"/>
    </location>
</feature>
<evidence type="ECO:0000256" key="5">
    <source>
        <dbReference type="ARBA" id="ARBA00023242"/>
    </source>
</evidence>
<keyword evidence="5 6" id="KW-0539">Nucleus</keyword>
<dbReference type="Proteomes" id="UP001590950">
    <property type="component" value="Unassembled WGS sequence"/>
</dbReference>
<keyword evidence="9" id="KW-1185">Reference proteome</keyword>
<name>A0ABR3ZY53_9LECA</name>
<evidence type="ECO:0000256" key="3">
    <source>
        <dbReference type="ARBA" id="ARBA00022552"/>
    </source>
</evidence>
<dbReference type="InterPro" id="IPR011082">
    <property type="entry name" value="Exosome-assoc_fac/DNA_repair"/>
</dbReference>
<comment type="similarity">
    <text evidence="2 6">Belongs to the C1D family.</text>
</comment>
<dbReference type="EMBL" id="JBEFKJ010000036">
    <property type="protein sequence ID" value="KAL2037916.1"/>
    <property type="molecule type" value="Genomic_DNA"/>
</dbReference>
<reference evidence="8 9" key="1">
    <citation type="submission" date="2024-09" db="EMBL/GenBank/DDBJ databases">
        <title>Rethinking Asexuality: The Enigmatic Case of Functional Sexual Genes in Lepraria (Stereocaulaceae).</title>
        <authorList>
            <person name="Doellman M."/>
            <person name="Sun Y."/>
            <person name="Barcenas-Pena A."/>
            <person name="Lumbsch H.T."/>
            <person name="Grewe F."/>
        </authorList>
    </citation>
    <scope>NUCLEOTIDE SEQUENCE [LARGE SCALE GENOMIC DNA]</scope>
    <source>
        <strain evidence="8 9">Mercado 3170</strain>
    </source>
</reference>
<accession>A0ABR3ZY53</accession>
<keyword evidence="3 6" id="KW-0698">rRNA processing</keyword>
<feature type="region of interest" description="Disordered" evidence="7">
    <location>
        <begin position="153"/>
        <end position="179"/>
    </location>
</feature>
<sequence length="249" mass="27930">MEATDLVPMIEQLDDNIDDLEEALEPLMKATLSDTAAKLPLLDKAQLYVLVAYAIESILFSYLRLNGVNAKEHPVFRELTRLKQYFEKIKAAESAGSNPTTKLDKAAAGRFIKHALARNEKYDLQRAEQQAKEKAAANIRFQQLAKTSELGYKTGAESHPNPSSAGSGSASPEPVGSQLRSEGRIEHIMDQYTTAEDSVSKARKRKRKSQIKEALQDTIILDGKSKEERKREKKEKKARKKRKSLETTE</sequence>
<evidence type="ECO:0000313" key="9">
    <source>
        <dbReference type="Proteomes" id="UP001590950"/>
    </source>
</evidence>
<dbReference type="Pfam" id="PF04000">
    <property type="entry name" value="Sas10_Utp3"/>
    <property type="match status" value="1"/>
</dbReference>
<comment type="function">
    <text evidence="6">Required for exosome-dependent processing of pre-rRNA and small nucleolar RNA (snRNA) precursors. Involved in processing of 35S pre-rRNA at the A0, A1 and A2 sites.</text>
</comment>
<proteinExistence type="inferred from homology"/>
<organism evidence="8 9">
    <name type="scientific">Stereocaulon virgatum</name>
    <dbReference type="NCBI Taxonomy" id="373712"/>
    <lineage>
        <taxon>Eukaryota</taxon>
        <taxon>Fungi</taxon>
        <taxon>Dikarya</taxon>
        <taxon>Ascomycota</taxon>
        <taxon>Pezizomycotina</taxon>
        <taxon>Lecanoromycetes</taxon>
        <taxon>OSLEUM clade</taxon>
        <taxon>Lecanoromycetidae</taxon>
        <taxon>Lecanorales</taxon>
        <taxon>Lecanorineae</taxon>
        <taxon>Stereocaulaceae</taxon>
        <taxon>Stereocaulon</taxon>
    </lineage>
</organism>
<dbReference type="PANTHER" id="PTHR15341">
    <property type="entry name" value="SUN-COR STEROID HORMONE RECEPTOR CO-REPRESSOR"/>
    <property type="match status" value="1"/>
</dbReference>